<evidence type="ECO:0000313" key="4">
    <source>
        <dbReference type="Proteomes" id="UP001237737"/>
    </source>
</evidence>
<gene>
    <name evidence="3" type="ORF">J2T07_000525</name>
</gene>
<evidence type="ECO:0000313" key="3">
    <source>
        <dbReference type="EMBL" id="MDQ0008366.1"/>
    </source>
</evidence>
<organism evidence="3 4">
    <name type="scientific">Luteibacter jiangsuensis</name>
    <dbReference type="NCBI Taxonomy" id="637577"/>
    <lineage>
        <taxon>Bacteria</taxon>
        <taxon>Pseudomonadati</taxon>
        <taxon>Pseudomonadota</taxon>
        <taxon>Gammaproteobacteria</taxon>
        <taxon>Lysobacterales</taxon>
        <taxon>Rhodanobacteraceae</taxon>
        <taxon>Luteibacter</taxon>
    </lineage>
</organism>
<dbReference type="EMBL" id="JAUSSK010000001">
    <property type="protein sequence ID" value="MDQ0008366.1"/>
    <property type="molecule type" value="Genomic_DNA"/>
</dbReference>
<name>A0ABT9STR6_9GAMM</name>
<keyword evidence="1" id="KW-0732">Signal</keyword>
<evidence type="ECO:0000259" key="2">
    <source>
        <dbReference type="Pfam" id="PF06251"/>
    </source>
</evidence>
<feature type="chain" id="PRO_5045255132" description="Capsule biosynthesis GfcC-like C-terminal domain-containing protein" evidence="1">
    <location>
        <begin position="22"/>
        <end position="263"/>
    </location>
</feature>
<protein>
    <recommendedName>
        <fullName evidence="2">Capsule biosynthesis GfcC-like C-terminal domain-containing protein</fullName>
    </recommendedName>
</protein>
<dbReference type="Proteomes" id="UP001237737">
    <property type="component" value="Unassembled WGS sequence"/>
</dbReference>
<feature type="domain" description="Capsule biosynthesis GfcC-like C-terminal" evidence="2">
    <location>
        <begin position="169"/>
        <end position="253"/>
    </location>
</feature>
<evidence type="ECO:0000256" key="1">
    <source>
        <dbReference type="SAM" id="SignalP"/>
    </source>
</evidence>
<dbReference type="Gene3D" id="3.10.560.10">
    <property type="entry name" value="Outer membrane lipoprotein wza domain like"/>
    <property type="match status" value="1"/>
</dbReference>
<dbReference type="InterPro" id="IPR010425">
    <property type="entry name" value="Caps_synth_GfcC-like_C"/>
</dbReference>
<dbReference type="Pfam" id="PF06251">
    <property type="entry name" value="Caps_syn_GfcC_C"/>
    <property type="match status" value="1"/>
</dbReference>
<reference evidence="3 4" key="1">
    <citation type="submission" date="2023-07" db="EMBL/GenBank/DDBJ databases">
        <title>Sorghum-associated microbial communities from plants grown in Nebraska, USA.</title>
        <authorList>
            <person name="Schachtman D."/>
        </authorList>
    </citation>
    <scope>NUCLEOTIDE SEQUENCE [LARGE SCALE GENOMIC DNA]</scope>
    <source>
        <strain evidence="3 4">CC60</strain>
    </source>
</reference>
<dbReference type="RefSeq" id="WP_306847016.1">
    <property type="nucleotide sequence ID" value="NZ_JAUSSK010000001.1"/>
</dbReference>
<proteinExistence type="predicted"/>
<accession>A0ABT9STR6</accession>
<keyword evidence="4" id="KW-1185">Reference proteome</keyword>
<feature type="signal peptide" evidence="1">
    <location>
        <begin position="1"/>
        <end position="21"/>
    </location>
</feature>
<sequence>MNRTSRLFGLLLCAHALPLMAQTATIQVTAEGAVGQAGSATYPSDARLSAVAEAARVDPEAYILGAAWLQPALQRDQLRLRAGIDYELGAIRRQALGGGNMPLAETAATFQAWVSARPITGRRIGVALDPARLAVTPTEDWPVHAGDTLFYPRRPVDIRVVGAVDKPCRLPHVPLQDARRYLDSCHASAAADPDLIYVVQPDGAVFAQNIALWNRDTPRPLAPGAWIYVPFDRHAIAGAADETFNRDVADFIATQLLSDEGWR</sequence>
<comment type="caution">
    <text evidence="3">The sequence shown here is derived from an EMBL/GenBank/DDBJ whole genome shotgun (WGS) entry which is preliminary data.</text>
</comment>